<reference evidence="1" key="1">
    <citation type="journal article" date="2020" name="Nature">
        <title>Giant virus diversity and host interactions through global metagenomics.</title>
        <authorList>
            <person name="Schulz F."/>
            <person name="Roux S."/>
            <person name="Paez-Espino D."/>
            <person name="Jungbluth S."/>
            <person name="Walsh D.A."/>
            <person name="Denef V.J."/>
            <person name="McMahon K.D."/>
            <person name="Konstantinidis K.T."/>
            <person name="Eloe-Fadrosh E.A."/>
            <person name="Kyrpides N.C."/>
            <person name="Woyke T."/>
        </authorList>
    </citation>
    <scope>NUCLEOTIDE SEQUENCE</scope>
    <source>
        <strain evidence="1">GVMAG-S-1021933-23</strain>
    </source>
</reference>
<organism evidence="1">
    <name type="scientific">viral metagenome</name>
    <dbReference type="NCBI Taxonomy" id="1070528"/>
    <lineage>
        <taxon>unclassified sequences</taxon>
        <taxon>metagenomes</taxon>
        <taxon>organismal metagenomes</taxon>
    </lineage>
</organism>
<accession>A0A6C0AE71</accession>
<dbReference type="EMBL" id="MN740594">
    <property type="protein sequence ID" value="QHS78039.1"/>
    <property type="molecule type" value="Genomic_DNA"/>
</dbReference>
<name>A0A6C0AE71_9ZZZZ</name>
<proteinExistence type="predicted"/>
<evidence type="ECO:0000313" key="1">
    <source>
        <dbReference type="EMBL" id="QHS78039.1"/>
    </source>
</evidence>
<sequence length="48" mass="5416">MTFYNFSGEYSVSADFIANANLVFTVDINNLVTTLSQINFLILSKCLY</sequence>
<protein>
    <submittedName>
        <fullName evidence="1">Uncharacterized protein</fullName>
    </submittedName>
</protein>
<dbReference type="AlphaFoldDB" id="A0A6C0AE71"/>